<evidence type="ECO:0000256" key="1">
    <source>
        <dbReference type="SAM" id="Coils"/>
    </source>
</evidence>
<reference evidence="5" key="1">
    <citation type="submission" date="2025-08" db="UniProtKB">
        <authorList>
            <consortium name="RefSeq"/>
        </authorList>
    </citation>
    <scope>IDENTIFICATION</scope>
    <source>
        <strain evidence="5">Mau12</strain>
        <tissue evidence="5">Whole Body</tissue>
    </source>
</reference>
<feature type="compositionally biased region" description="Acidic residues" evidence="2">
    <location>
        <begin position="54"/>
        <end position="63"/>
    </location>
</feature>
<evidence type="ECO:0000256" key="3">
    <source>
        <dbReference type="SAM" id="SignalP"/>
    </source>
</evidence>
<dbReference type="GeneID" id="117143502"/>
<keyword evidence="3" id="KW-0732">Signal</keyword>
<evidence type="ECO:0000256" key="2">
    <source>
        <dbReference type="SAM" id="MobiDB-lite"/>
    </source>
</evidence>
<feature type="coiled-coil region" evidence="1">
    <location>
        <begin position="139"/>
        <end position="166"/>
    </location>
</feature>
<keyword evidence="1" id="KW-0175">Coiled coil</keyword>
<accession>A0A6P8KJ36</accession>
<sequence>MRIDTQIMWLIIVLSSLPASTTGNHYRTRRKPMQTEDSDLMRSIAGGLGGGGAGDEDVCDTSGEDSTSPGKKLTRNHSNAKQRSSGIAVQAANEAKKANDDMKNAVKEAADKIKSEYADKANAAAKAAEAVLFGKSQVLEQLEAEVREAEMVVQEENQELITAEANAQLAIKTHQLVQQELKALTLSLKLAKDIKDASEQVYIVWQQSLADKTALLEAAQRRVNVLMRQLCEARLDYDKTKKAAQSAAKAAQDAKQRIEQSDCESGSRGRRGRRAWLEHKETH</sequence>
<protein>
    <submittedName>
        <fullName evidence="5">Uncharacterized protein LOC117143502</fullName>
    </submittedName>
</protein>
<feature type="region of interest" description="Disordered" evidence="2">
    <location>
        <begin position="243"/>
        <end position="283"/>
    </location>
</feature>
<evidence type="ECO:0000313" key="4">
    <source>
        <dbReference type="Proteomes" id="UP000515162"/>
    </source>
</evidence>
<proteinExistence type="predicted"/>
<feature type="region of interest" description="Disordered" evidence="2">
    <location>
        <begin position="42"/>
        <end position="103"/>
    </location>
</feature>
<evidence type="ECO:0000313" key="5">
    <source>
        <dbReference type="RefSeq" id="XP_033164114.1"/>
    </source>
</evidence>
<keyword evidence="4" id="KW-1185">Reference proteome</keyword>
<dbReference type="AlphaFoldDB" id="A0A6P8KJ36"/>
<dbReference type="Pfam" id="PF05335">
    <property type="entry name" value="DUF745"/>
    <property type="match status" value="1"/>
</dbReference>
<dbReference type="PANTHER" id="PTHR37161:SF2">
    <property type="entry name" value="AT11648P-RELATED"/>
    <property type="match status" value="1"/>
</dbReference>
<feature type="chain" id="PRO_5027762679" evidence="3">
    <location>
        <begin position="24"/>
        <end position="283"/>
    </location>
</feature>
<gene>
    <name evidence="5" type="primary">LOC117143502</name>
</gene>
<feature type="compositionally biased region" description="Basic and acidic residues" evidence="2">
    <location>
        <begin position="94"/>
        <end position="103"/>
    </location>
</feature>
<feature type="signal peptide" evidence="3">
    <location>
        <begin position="1"/>
        <end position="23"/>
    </location>
</feature>
<dbReference type="Proteomes" id="UP000515162">
    <property type="component" value="Chromosome 3R"/>
</dbReference>
<dbReference type="PANTHER" id="PTHR37161">
    <property type="entry name" value="HDC10475"/>
    <property type="match status" value="1"/>
</dbReference>
<name>A0A6P8KJ36_DROMA</name>
<dbReference type="InterPro" id="IPR007999">
    <property type="entry name" value="DUF745"/>
</dbReference>
<organism evidence="4 5">
    <name type="scientific">Drosophila mauritiana</name>
    <name type="common">Fruit fly</name>
    <dbReference type="NCBI Taxonomy" id="7226"/>
    <lineage>
        <taxon>Eukaryota</taxon>
        <taxon>Metazoa</taxon>
        <taxon>Ecdysozoa</taxon>
        <taxon>Arthropoda</taxon>
        <taxon>Hexapoda</taxon>
        <taxon>Insecta</taxon>
        <taxon>Pterygota</taxon>
        <taxon>Neoptera</taxon>
        <taxon>Endopterygota</taxon>
        <taxon>Diptera</taxon>
        <taxon>Brachycera</taxon>
        <taxon>Muscomorpha</taxon>
        <taxon>Ephydroidea</taxon>
        <taxon>Drosophilidae</taxon>
        <taxon>Drosophila</taxon>
        <taxon>Sophophora</taxon>
    </lineage>
</organism>
<dbReference type="RefSeq" id="XP_033164114.1">
    <property type="nucleotide sequence ID" value="XM_033308223.1"/>
</dbReference>